<evidence type="ECO:0000259" key="1">
    <source>
        <dbReference type="Pfam" id="PF06054"/>
    </source>
</evidence>
<dbReference type="InterPro" id="IPR010330">
    <property type="entry name" value="CoiA_nuc"/>
</dbReference>
<proteinExistence type="predicted"/>
<dbReference type="Proteomes" id="UP001597273">
    <property type="component" value="Unassembled WGS sequence"/>
</dbReference>
<dbReference type="Pfam" id="PF25164">
    <property type="entry name" value="CoiA_N"/>
    <property type="match status" value="1"/>
</dbReference>
<dbReference type="InterPro" id="IPR021176">
    <property type="entry name" value="Competence-induced_CoiA"/>
</dbReference>
<evidence type="ECO:0000313" key="3">
    <source>
        <dbReference type="EMBL" id="MFD1862259.1"/>
    </source>
</evidence>
<dbReference type="RefSeq" id="WP_377339301.1">
    <property type="nucleotide sequence ID" value="NZ_JBHUFW010000004.1"/>
</dbReference>
<dbReference type="InterPro" id="IPR057253">
    <property type="entry name" value="CoiA-like_N"/>
</dbReference>
<gene>
    <name evidence="3" type="ORF">ACFSDB_04920</name>
</gene>
<keyword evidence="4" id="KW-1185">Reference proteome</keyword>
<evidence type="ECO:0000259" key="2">
    <source>
        <dbReference type="Pfam" id="PF25164"/>
    </source>
</evidence>
<dbReference type="Pfam" id="PF06054">
    <property type="entry name" value="CoiA_nuc"/>
    <property type="match status" value="1"/>
</dbReference>
<feature type="domain" description="Competence protein CoiA-like N-terminal" evidence="2">
    <location>
        <begin position="25"/>
        <end position="65"/>
    </location>
</feature>
<organism evidence="3 4">
    <name type="scientific">Planococcus chinensis</name>
    <dbReference type="NCBI Taxonomy" id="272917"/>
    <lineage>
        <taxon>Bacteria</taxon>
        <taxon>Bacillati</taxon>
        <taxon>Bacillota</taxon>
        <taxon>Bacilli</taxon>
        <taxon>Bacillales</taxon>
        <taxon>Caryophanaceae</taxon>
        <taxon>Planococcus</taxon>
    </lineage>
</organism>
<evidence type="ECO:0000313" key="4">
    <source>
        <dbReference type="Proteomes" id="UP001597273"/>
    </source>
</evidence>
<dbReference type="PIRSF" id="PIRSF007487">
    <property type="entry name" value="Competence-induced_CoiA_bac"/>
    <property type="match status" value="1"/>
</dbReference>
<protein>
    <submittedName>
        <fullName evidence="3">Competence protein CoiA</fullName>
    </submittedName>
</protein>
<reference evidence="4" key="1">
    <citation type="journal article" date="2019" name="Int. J. Syst. Evol. Microbiol.">
        <title>The Global Catalogue of Microorganisms (GCM) 10K type strain sequencing project: providing services to taxonomists for standard genome sequencing and annotation.</title>
        <authorList>
            <consortium name="The Broad Institute Genomics Platform"/>
            <consortium name="The Broad Institute Genome Sequencing Center for Infectious Disease"/>
            <person name="Wu L."/>
            <person name="Ma J."/>
        </authorList>
    </citation>
    <scope>NUCLEOTIDE SEQUENCE [LARGE SCALE GENOMIC DNA]</scope>
    <source>
        <strain evidence="4">CGMCC 1.15475</strain>
    </source>
</reference>
<feature type="domain" description="Competence protein CoiA nuclease-like" evidence="1">
    <location>
        <begin position="71"/>
        <end position="214"/>
    </location>
</feature>
<accession>A0ABW4QFB0</accession>
<dbReference type="EMBL" id="JBHUFW010000004">
    <property type="protein sequence ID" value="MFD1862259.1"/>
    <property type="molecule type" value="Genomic_DNA"/>
</dbReference>
<sequence>MVNILIARTHTGELINLASASAQGRIAILKEQHRFYCPGCGSALILKAGDVKIPHFAHLSLAGCDKSSEPETPLHLSGKTLLHQFFSAKNHQAELEIFFPSIKQRADVLVEEKFALEYQCSAISPALIRTRSAGYSSIGLSALWIRGISEAPKEGIAPMRFRAFELAMLQESAGHPYLIEYHPGSDRFFYRSALFFVRGAIWMGKTKALPADRQAFPFGVPKKLSPTEFAEVASIARNERERFIRRQQFAKNRYRNPYWLLCYELGLDRSRLPTYIGVPIRGAEAFGMEAVIWQLQSLADQAKGKMTLPAPASPEESARKRLVSDYLEFVAKVKSRYHAEDEALELLYAIYCKTV</sequence>
<name>A0ABW4QFB0_9BACL</name>
<comment type="caution">
    <text evidence="3">The sequence shown here is derived from an EMBL/GenBank/DDBJ whole genome shotgun (WGS) entry which is preliminary data.</text>
</comment>